<dbReference type="KEGG" id="aaeo:BJI67_16055"/>
<dbReference type="InterPro" id="IPR036384">
    <property type="entry name" value="Tus_sf"/>
</dbReference>
<dbReference type="SUPFAM" id="SSF56596">
    <property type="entry name" value="Replication terminator protein (Tus)"/>
    <property type="match status" value="1"/>
</dbReference>
<dbReference type="InterPro" id="IPR036381">
    <property type="entry name" value="Tus_dom1"/>
</dbReference>
<dbReference type="Proteomes" id="UP000095342">
    <property type="component" value="Plasmid pAPV6"/>
</dbReference>
<keyword evidence="5" id="KW-1185">Reference proteome</keyword>
<dbReference type="GO" id="GO:0006274">
    <property type="term" value="P:DNA replication termination"/>
    <property type="evidence" value="ECO:0007669"/>
    <property type="project" value="InterPro"/>
</dbReference>
<evidence type="ECO:0000256" key="2">
    <source>
        <dbReference type="ARBA" id="ARBA00022705"/>
    </source>
</evidence>
<sequence>MARSPLPAKHVGDEPPSDYLETRVIAIEAYRTLRAALGRLAERVCNDDVELPAYCAALPYRVLGSEAPTVIEPTPLFGPAARAAAADILCALTAATDQHHGAVRRLPGLLAASTETLALIQQVNTLKKDFKDKVNAISPVHQIRNREIRRATHDNQDKQERINLVQCYRLVQILPVMPPLVAFTWASQPSVSTSMTVQEAIERVRQARDEPPIDHVDPAAWDYAAELTLETLAQLPTDELIGYREKITPQPRANVHRVDGTRLLKTVAMPLFYPHDPAAAGPEIRQLARLDLSTPRRPRGTPRYESEPLCPTFGLYRRRPEAR</sequence>
<evidence type="ECO:0000313" key="5">
    <source>
        <dbReference type="Proteomes" id="UP000095342"/>
    </source>
</evidence>
<reference evidence="4 5" key="1">
    <citation type="submission" date="2016-09" db="EMBL/GenBank/DDBJ databases">
        <title>Acidihalobacter prosperus V6 (DSM14174).</title>
        <authorList>
            <person name="Khaleque H.N."/>
            <person name="Ramsay J.P."/>
            <person name="Murphy R.J.T."/>
            <person name="Kaksonen A.H."/>
            <person name="Boxall N.J."/>
            <person name="Watkin E.L.J."/>
        </authorList>
    </citation>
    <scope>NUCLEOTIDE SEQUENCE [LARGE SCALE GENOMIC DNA]</scope>
    <source>
        <strain evidence="4 5">V6</strain>
        <plasmid evidence="5">papv6</plasmid>
    </source>
</reference>
<dbReference type="AlphaFoldDB" id="A0A1D8KCS2"/>
<gene>
    <name evidence="4" type="ORF">BJI67_16055</name>
</gene>
<dbReference type="EMBL" id="CP017449">
    <property type="protein sequence ID" value="AOV18753.1"/>
    <property type="molecule type" value="Genomic_DNA"/>
</dbReference>
<keyword evidence="3" id="KW-0238">DNA-binding</keyword>
<protein>
    <recommendedName>
        <fullName evidence="6">DNA replication terminus site-binding protein</fullName>
    </recommendedName>
</protein>
<name>A0A1D8KCS2_9GAMM</name>
<keyword evidence="2" id="KW-0235">DNA replication</keyword>
<geneLocation type="plasmid" evidence="5">
    <name>papv6</name>
</geneLocation>
<dbReference type="InterPro" id="IPR008865">
    <property type="entry name" value="DNA_replication_term_site-bd"/>
</dbReference>
<dbReference type="Pfam" id="PF05472">
    <property type="entry name" value="Ter"/>
    <property type="match status" value="1"/>
</dbReference>
<dbReference type="RefSeq" id="WP_070074276.1">
    <property type="nucleotide sequence ID" value="NZ_CP017449.1"/>
</dbReference>
<evidence type="ECO:0000256" key="1">
    <source>
        <dbReference type="ARBA" id="ARBA00022490"/>
    </source>
</evidence>
<dbReference type="Gene3D" id="3.50.14.10">
    <property type="entry name" value="Replication terminator Tus, domain 1 superfamily/Replication terminator Tus"/>
    <property type="match status" value="1"/>
</dbReference>
<proteinExistence type="predicted"/>
<organism evidence="4 5">
    <name type="scientific">Acidihalobacter aeolianus</name>
    <dbReference type="NCBI Taxonomy" id="2792603"/>
    <lineage>
        <taxon>Bacteria</taxon>
        <taxon>Pseudomonadati</taxon>
        <taxon>Pseudomonadota</taxon>
        <taxon>Gammaproteobacteria</taxon>
        <taxon>Chromatiales</taxon>
        <taxon>Ectothiorhodospiraceae</taxon>
        <taxon>Acidihalobacter</taxon>
    </lineage>
</organism>
<evidence type="ECO:0000256" key="3">
    <source>
        <dbReference type="ARBA" id="ARBA00023125"/>
    </source>
</evidence>
<accession>A0A1D8KCS2</accession>
<keyword evidence="4" id="KW-0614">Plasmid</keyword>
<keyword evidence="1" id="KW-0963">Cytoplasm</keyword>
<dbReference type="GO" id="GO:0003677">
    <property type="term" value="F:DNA binding"/>
    <property type="evidence" value="ECO:0007669"/>
    <property type="project" value="UniProtKB-KW"/>
</dbReference>
<evidence type="ECO:0008006" key="6">
    <source>
        <dbReference type="Google" id="ProtNLM"/>
    </source>
</evidence>
<evidence type="ECO:0000313" key="4">
    <source>
        <dbReference type="EMBL" id="AOV18753.1"/>
    </source>
</evidence>
<dbReference type="GO" id="GO:0005737">
    <property type="term" value="C:cytoplasm"/>
    <property type="evidence" value="ECO:0007669"/>
    <property type="project" value="InterPro"/>
</dbReference>